<reference evidence="1 2" key="1">
    <citation type="submission" date="2020-04" db="EMBL/GenBank/DDBJ databases">
        <title>Azohydromonas sp. isolated from soil.</title>
        <authorList>
            <person name="Dahal R.H."/>
        </authorList>
    </citation>
    <scope>NUCLEOTIDE SEQUENCE [LARGE SCALE GENOMIC DNA]</scope>
    <source>
        <strain evidence="1 2">G-1-1-14</strain>
    </source>
</reference>
<evidence type="ECO:0000313" key="2">
    <source>
        <dbReference type="Proteomes" id="UP000574067"/>
    </source>
</evidence>
<name>A0A848F9C5_9BURK</name>
<dbReference type="EMBL" id="JABBFW010000008">
    <property type="protein sequence ID" value="NML15942.1"/>
    <property type="molecule type" value="Genomic_DNA"/>
</dbReference>
<organism evidence="1 2">
    <name type="scientific">Azohydromonas caseinilytica</name>
    <dbReference type="NCBI Taxonomy" id="2728836"/>
    <lineage>
        <taxon>Bacteria</taxon>
        <taxon>Pseudomonadati</taxon>
        <taxon>Pseudomonadota</taxon>
        <taxon>Betaproteobacteria</taxon>
        <taxon>Burkholderiales</taxon>
        <taxon>Sphaerotilaceae</taxon>
        <taxon>Azohydromonas</taxon>
    </lineage>
</organism>
<protein>
    <submittedName>
        <fullName evidence="1">Uncharacterized protein</fullName>
    </submittedName>
</protein>
<dbReference type="AlphaFoldDB" id="A0A848F9C5"/>
<gene>
    <name evidence="1" type="ORF">HHL10_13260</name>
</gene>
<keyword evidence="2" id="KW-1185">Reference proteome</keyword>
<comment type="caution">
    <text evidence="1">The sequence shown here is derived from an EMBL/GenBank/DDBJ whole genome shotgun (WGS) entry which is preliminary data.</text>
</comment>
<dbReference type="Proteomes" id="UP000574067">
    <property type="component" value="Unassembled WGS sequence"/>
</dbReference>
<sequence length="133" mass="14878">MEKAAFYLQGASPQPCRSPSLSLYRGIFLLFSSVGPADGRFIVAAPHTFNKKPIKHRSMKMLLTAVVLLPILAACTTPPRSAWVKDGATESDRTTALSRCQYEMRLNKVPTKDRSDLLQLCMQGKGYRYQRVN</sequence>
<evidence type="ECO:0000313" key="1">
    <source>
        <dbReference type="EMBL" id="NML15942.1"/>
    </source>
</evidence>
<dbReference type="RefSeq" id="WP_169160852.1">
    <property type="nucleotide sequence ID" value="NZ_JABBFW010000008.1"/>
</dbReference>
<proteinExistence type="predicted"/>
<accession>A0A848F9C5</accession>